<reference evidence="5" key="1">
    <citation type="submission" date="2018-11" db="EMBL/GenBank/DDBJ databases">
        <title>Complete genome sequence of Paenibacillus sp. ML311-T8.</title>
        <authorList>
            <person name="Nam Y.-D."/>
            <person name="Kang J."/>
            <person name="Chung W.-H."/>
            <person name="Park Y.S."/>
        </authorList>
    </citation>
    <scope>NUCLEOTIDE SEQUENCE [LARGE SCALE GENOMIC DNA]</scope>
    <source>
        <strain evidence="5">ML311-T8</strain>
    </source>
</reference>
<dbReference type="GO" id="GO:0009847">
    <property type="term" value="P:spore germination"/>
    <property type="evidence" value="ECO:0007669"/>
    <property type="project" value="InterPro"/>
</dbReference>
<dbReference type="InterPro" id="IPR050768">
    <property type="entry name" value="UPF0353/GerABKA_families"/>
</dbReference>
<evidence type="ECO:0000313" key="5">
    <source>
        <dbReference type="Proteomes" id="UP000426246"/>
    </source>
</evidence>
<dbReference type="AlphaFoldDB" id="A0A6B8RP27"/>
<keyword evidence="5" id="KW-1185">Reference proteome</keyword>
<dbReference type="OrthoDB" id="1726708at2"/>
<proteinExistence type="inferred from homology"/>
<dbReference type="PANTHER" id="PTHR22550:SF5">
    <property type="entry name" value="LEUCINE ZIPPER PROTEIN 4"/>
    <property type="match status" value="1"/>
</dbReference>
<sequence>MVLTMDLTDKTTIKDYKSVPIFNTLNDNKAYLSEIFKDSSDIVIREFEIEKGPIALFVYIDGLITTDAVDNAMKTLMVLEGNEDIIKQIQTHSLPVAQVMVIENYMDLLNGILSGDTAFIVDGNQTAINLGLRGGEHRTVSEPQTESVIRGPRDGFNELIRTNTSLIRRKIKSPRLRMKPMVVGLQTNTNVVVSYIDGLADPELVKEVVARIERIKIDGVLESGYLEELIQDSGYSPFPQLQYTERPDTVAAALLEGRVAIITDGTPFVLLAPIVFWQWIQASEDYYEKFYIGSLLRILRLILLFIALFTPAIYIAISTFHSEMIPTSLLLSIAASRESIPFPAVVEALIMEFAFEALREAGIRLPRAVGQAVSILGALVVGQAAVQAGIVSAPMVIVVSVTGIASFSLPKYNAAISVRILRFPLMIISSIFGLLGLIIGIMFIMGHMARLRSFGVSYLSPIAPLSISDFKDIPIRAPWWAMKKRPAFLKSVNKVRIGDMTEKKGKIGEAENNE</sequence>
<keyword evidence="2 3" id="KW-0472">Membrane</keyword>
<dbReference type="KEGG" id="ppsc:EHS13_20650"/>
<feature type="transmembrane region" description="Helical" evidence="3">
    <location>
        <begin position="298"/>
        <end position="320"/>
    </location>
</feature>
<dbReference type="InterPro" id="IPR004995">
    <property type="entry name" value="Spore_Ger"/>
</dbReference>
<gene>
    <name evidence="4" type="ORF">EHS13_20650</name>
</gene>
<name>A0A6B8RP27_9BACL</name>
<evidence type="ECO:0000256" key="2">
    <source>
        <dbReference type="ARBA" id="ARBA00023136"/>
    </source>
</evidence>
<feature type="transmembrane region" description="Helical" evidence="3">
    <location>
        <begin position="425"/>
        <end position="445"/>
    </location>
</feature>
<dbReference type="GO" id="GO:0016020">
    <property type="term" value="C:membrane"/>
    <property type="evidence" value="ECO:0007669"/>
    <property type="project" value="InterPro"/>
</dbReference>
<accession>A0A6B8RP27</accession>
<evidence type="ECO:0000313" key="4">
    <source>
        <dbReference type="EMBL" id="QGQ97126.1"/>
    </source>
</evidence>
<keyword evidence="3" id="KW-1133">Transmembrane helix</keyword>
<feature type="transmembrane region" description="Helical" evidence="3">
    <location>
        <begin position="379"/>
        <end position="405"/>
    </location>
</feature>
<dbReference type="Proteomes" id="UP000426246">
    <property type="component" value="Chromosome"/>
</dbReference>
<organism evidence="4 5">
    <name type="scientific">Paenibacillus psychroresistens</name>
    <dbReference type="NCBI Taxonomy" id="1778678"/>
    <lineage>
        <taxon>Bacteria</taxon>
        <taxon>Bacillati</taxon>
        <taxon>Bacillota</taxon>
        <taxon>Bacilli</taxon>
        <taxon>Bacillales</taxon>
        <taxon>Paenibacillaceae</taxon>
        <taxon>Paenibacillus</taxon>
    </lineage>
</organism>
<dbReference type="PIRSF" id="PIRSF005690">
    <property type="entry name" value="GerBA"/>
    <property type="match status" value="1"/>
</dbReference>
<protein>
    <submittedName>
        <fullName evidence="4">Spore germination protein</fullName>
    </submittedName>
</protein>
<comment type="similarity">
    <text evidence="1">Belongs to the GerABKA family.</text>
</comment>
<dbReference type="PANTHER" id="PTHR22550">
    <property type="entry name" value="SPORE GERMINATION PROTEIN"/>
    <property type="match status" value="1"/>
</dbReference>
<evidence type="ECO:0000256" key="3">
    <source>
        <dbReference type="SAM" id="Phobius"/>
    </source>
</evidence>
<dbReference type="EMBL" id="CP034235">
    <property type="protein sequence ID" value="QGQ97126.1"/>
    <property type="molecule type" value="Genomic_DNA"/>
</dbReference>
<dbReference type="Pfam" id="PF03323">
    <property type="entry name" value="GerA"/>
    <property type="match status" value="1"/>
</dbReference>
<keyword evidence="3" id="KW-0812">Transmembrane</keyword>
<evidence type="ECO:0000256" key="1">
    <source>
        <dbReference type="ARBA" id="ARBA00005278"/>
    </source>
</evidence>